<protein>
    <submittedName>
        <fullName evidence="1">Uncharacterized protein</fullName>
    </submittedName>
</protein>
<reference evidence="1 2" key="1">
    <citation type="submission" date="2023-09" db="EMBL/GenBank/DDBJ databases">
        <title>Nesidiocoris tenuis whole genome shotgun sequence.</title>
        <authorList>
            <person name="Shibata T."/>
            <person name="Shimoda M."/>
            <person name="Kobayashi T."/>
            <person name="Uehara T."/>
        </authorList>
    </citation>
    <scope>NUCLEOTIDE SEQUENCE [LARGE SCALE GENOMIC DNA]</scope>
    <source>
        <strain evidence="1 2">Japan</strain>
    </source>
</reference>
<keyword evidence="2" id="KW-1185">Reference proteome</keyword>
<accession>A0ABN7BED8</accession>
<dbReference type="EMBL" id="AP028922">
    <property type="protein sequence ID" value="BET02215.1"/>
    <property type="molecule type" value="Genomic_DNA"/>
</dbReference>
<gene>
    <name evidence="1" type="ORF">NTJ_15033</name>
</gene>
<evidence type="ECO:0000313" key="2">
    <source>
        <dbReference type="Proteomes" id="UP001307889"/>
    </source>
</evidence>
<sequence>MHDFPARLLLGPLDLSIHNLPLWALTPSQSFAPQLASGTLLSASRSFLILLSGLQAKMPVVVVRYSELCGYSLKSYQLPSHYILPILLGLLGRLLDYSVVCSTTSLYEHSQPLGRLILPDGSQSEDARLPCPTLVGTTLSSSP</sequence>
<proteinExistence type="predicted"/>
<evidence type="ECO:0000313" key="1">
    <source>
        <dbReference type="EMBL" id="BET02215.1"/>
    </source>
</evidence>
<name>A0ABN7BED8_9HEMI</name>
<organism evidence="1 2">
    <name type="scientific">Nesidiocoris tenuis</name>
    <dbReference type="NCBI Taxonomy" id="355587"/>
    <lineage>
        <taxon>Eukaryota</taxon>
        <taxon>Metazoa</taxon>
        <taxon>Ecdysozoa</taxon>
        <taxon>Arthropoda</taxon>
        <taxon>Hexapoda</taxon>
        <taxon>Insecta</taxon>
        <taxon>Pterygota</taxon>
        <taxon>Neoptera</taxon>
        <taxon>Paraneoptera</taxon>
        <taxon>Hemiptera</taxon>
        <taxon>Heteroptera</taxon>
        <taxon>Panheteroptera</taxon>
        <taxon>Cimicomorpha</taxon>
        <taxon>Miridae</taxon>
        <taxon>Dicyphina</taxon>
        <taxon>Nesidiocoris</taxon>
    </lineage>
</organism>
<dbReference type="Proteomes" id="UP001307889">
    <property type="component" value="Chromosome 14"/>
</dbReference>